<dbReference type="PANTHER" id="PTHR12225:SF0">
    <property type="entry name" value="PROTEASOMAL UBIQUITIN RECEPTOR ADRM1"/>
    <property type="match status" value="1"/>
</dbReference>
<feature type="region of interest" description="Disordered" evidence="6">
    <location>
        <begin position="223"/>
        <end position="244"/>
    </location>
</feature>
<keyword evidence="4" id="KW-0647">Proteasome</keyword>
<dbReference type="InterPro" id="IPR044868">
    <property type="entry name" value="Rpn13/ADRM1_Pru"/>
</dbReference>
<dbReference type="AlphaFoldDB" id="A0A0M0JA60"/>
<dbReference type="Gene3D" id="1.10.2020.20">
    <property type="match status" value="1"/>
</dbReference>
<dbReference type="InterPro" id="IPR006773">
    <property type="entry name" value="Rpn13/ADRM1"/>
</dbReference>
<evidence type="ECO:0000256" key="2">
    <source>
        <dbReference type="ARBA" id="ARBA00004496"/>
    </source>
</evidence>
<dbReference type="GO" id="GO:0061133">
    <property type="term" value="F:endopeptidase activator activity"/>
    <property type="evidence" value="ECO:0007669"/>
    <property type="project" value="TreeGrafter"/>
</dbReference>
<evidence type="ECO:0000259" key="7">
    <source>
        <dbReference type="PROSITE" id="PS51917"/>
    </source>
</evidence>
<dbReference type="GO" id="GO:0005634">
    <property type="term" value="C:nucleus"/>
    <property type="evidence" value="ECO:0007669"/>
    <property type="project" value="UniProtKB-SubCell"/>
</dbReference>
<evidence type="ECO:0000256" key="3">
    <source>
        <dbReference type="ARBA" id="ARBA00022490"/>
    </source>
</evidence>
<feature type="domain" description="Pru" evidence="7">
    <location>
        <begin position="6"/>
        <end position="127"/>
    </location>
</feature>
<dbReference type="InterPro" id="IPR038633">
    <property type="entry name" value="Rpn13/ADRM1_Pru_sf"/>
</dbReference>
<organism evidence="8 9">
    <name type="scientific">Chrysochromulina tobinii</name>
    <dbReference type="NCBI Taxonomy" id="1460289"/>
    <lineage>
        <taxon>Eukaryota</taxon>
        <taxon>Haptista</taxon>
        <taxon>Haptophyta</taxon>
        <taxon>Prymnesiophyceae</taxon>
        <taxon>Prymnesiales</taxon>
        <taxon>Chrysochromulinaceae</taxon>
        <taxon>Chrysochromulina</taxon>
    </lineage>
</organism>
<dbReference type="GO" id="GO:0008541">
    <property type="term" value="C:proteasome regulatory particle, lid subcomplex"/>
    <property type="evidence" value="ECO:0007669"/>
    <property type="project" value="TreeGrafter"/>
</dbReference>
<dbReference type="EMBL" id="JWZX01003208">
    <property type="protein sequence ID" value="KOO23252.1"/>
    <property type="molecule type" value="Genomic_DNA"/>
</dbReference>
<keyword evidence="3" id="KW-0963">Cytoplasm</keyword>
<dbReference type="PROSITE" id="PS51917">
    <property type="entry name" value="PRU"/>
    <property type="match status" value="1"/>
</dbReference>
<feature type="compositionally biased region" description="Basic and acidic residues" evidence="6">
    <location>
        <begin position="228"/>
        <end position="244"/>
    </location>
</feature>
<dbReference type="GO" id="GO:0070628">
    <property type="term" value="F:proteasome binding"/>
    <property type="evidence" value="ECO:0007669"/>
    <property type="project" value="TreeGrafter"/>
</dbReference>
<comment type="subcellular location">
    <subcellularLocation>
        <location evidence="2">Cytoplasm</location>
    </subcellularLocation>
    <subcellularLocation>
        <location evidence="1">Nucleus</location>
    </subcellularLocation>
</comment>
<evidence type="ECO:0000313" key="9">
    <source>
        <dbReference type="Proteomes" id="UP000037460"/>
    </source>
</evidence>
<reference evidence="9" key="1">
    <citation type="journal article" date="2015" name="PLoS Genet.">
        <title>Genome Sequence and Transcriptome Analyses of Chrysochromulina tobin: Metabolic Tools for Enhanced Algal Fitness in the Prominent Order Prymnesiales (Haptophyceae).</title>
        <authorList>
            <person name="Hovde B.T."/>
            <person name="Deodato C.R."/>
            <person name="Hunsperger H.M."/>
            <person name="Ryken S.A."/>
            <person name="Yost W."/>
            <person name="Jha R.K."/>
            <person name="Patterson J."/>
            <person name="Monnat R.J. Jr."/>
            <person name="Barlow S.B."/>
            <person name="Starkenburg S.R."/>
            <person name="Cattolico R.A."/>
        </authorList>
    </citation>
    <scope>NUCLEOTIDE SEQUENCE</scope>
    <source>
        <strain evidence="9">CCMP291</strain>
    </source>
</reference>
<dbReference type="InterPro" id="IPR038108">
    <property type="entry name" value="RPN13_DEUBAD_sf"/>
</dbReference>
<evidence type="ECO:0000256" key="4">
    <source>
        <dbReference type="ARBA" id="ARBA00022942"/>
    </source>
</evidence>
<evidence type="ECO:0000256" key="6">
    <source>
        <dbReference type="SAM" id="MobiDB-lite"/>
    </source>
</evidence>
<comment type="caution">
    <text evidence="8">The sequence shown here is derived from an EMBL/GenBank/DDBJ whole genome shotgun (WGS) entry which is preliminary data.</text>
</comment>
<dbReference type="Pfam" id="PF16550">
    <property type="entry name" value="RPN13_C"/>
    <property type="match status" value="1"/>
</dbReference>
<keyword evidence="5" id="KW-0539">Nucleus</keyword>
<evidence type="ECO:0000313" key="8">
    <source>
        <dbReference type="EMBL" id="KOO23252.1"/>
    </source>
</evidence>
<dbReference type="OrthoDB" id="340431at2759"/>
<proteinExistence type="predicted"/>
<keyword evidence="9" id="KW-1185">Reference proteome</keyword>
<accession>A0A0M0JA60</accession>
<sequence>MFGMPGASPELVSMRAGKANLEGTTVTSDPRKGLLIMRKSDDGLTHLIWKDRVANSVVDDLIVFEGDAKIQRVEECKDGFCMLIAFAAGGRKLFFYSQEPRKKGSDWEDVSKEKDLMDKFHRVLTGESATAREGTAGPPVALNDVLRAEDVVPKVDEAMEAALAEHLPSGDSAAATLSTPQMAQAAMRFNEALYQGDAFGLMRELNLNPTGPGLEPFLRALQASTDAAKAKEEEEEPVDKMDES</sequence>
<dbReference type="Gene3D" id="2.30.29.70">
    <property type="entry name" value="Proteasomal ubiquitin receptor Rpn13/ADRM1"/>
    <property type="match status" value="1"/>
</dbReference>
<keyword evidence="8" id="KW-0675">Receptor</keyword>
<evidence type="ECO:0000256" key="1">
    <source>
        <dbReference type="ARBA" id="ARBA00004123"/>
    </source>
</evidence>
<protein>
    <submittedName>
        <fullName evidence="8">Proteasomal ubiquitin receptor adrm1</fullName>
    </submittedName>
</protein>
<dbReference type="Pfam" id="PF04683">
    <property type="entry name" value="Rpn13_ADRM1_Pru"/>
    <property type="match status" value="1"/>
</dbReference>
<evidence type="ECO:0000256" key="5">
    <source>
        <dbReference type="ARBA" id="ARBA00023242"/>
    </source>
</evidence>
<name>A0A0M0JA60_9EUKA</name>
<dbReference type="Proteomes" id="UP000037460">
    <property type="component" value="Unassembled WGS sequence"/>
</dbReference>
<dbReference type="InterPro" id="IPR032368">
    <property type="entry name" value="RPN13_DEUBAD"/>
</dbReference>
<gene>
    <name evidence="8" type="ORF">Ctob_000850</name>
</gene>
<dbReference type="PANTHER" id="PTHR12225">
    <property type="entry name" value="ADHESION REGULATING MOLECULE 1 110 KDA CELL MEMBRANE GLYCOPROTEIN"/>
    <property type="match status" value="1"/>
</dbReference>
<dbReference type="GO" id="GO:0005737">
    <property type="term" value="C:cytoplasm"/>
    <property type="evidence" value="ECO:0007669"/>
    <property type="project" value="UniProtKB-SubCell"/>
</dbReference>